<dbReference type="Proteomes" id="UP000308652">
    <property type="component" value="Unassembled WGS sequence"/>
</dbReference>
<feature type="compositionally biased region" description="Polar residues" evidence="1">
    <location>
        <begin position="49"/>
        <end position="61"/>
    </location>
</feature>
<name>A0A5C3LJ39_9AGAR</name>
<protein>
    <submittedName>
        <fullName evidence="2">Uncharacterized protein</fullName>
    </submittedName>
</protein>
<gene>
    <name evidence="2" type="ORF">BDQ12DRAFT_693408</name>
</gene>
<proteinExistence type="predicted"/>
<organism evidence="2 3">
    <name type="scientific">Crucibulum laeve</name>
    <dbReference type="NCBI Taxonomy" id="68775"/>
    <lineage>
        <taxon>Eukaryota</taxon>
        <taxon>Fungi</taxon>
        <taxon>Dikarya</taxon>
        <taxon>Basidiomycota</taxon>
        <taxon>Agaricomycotina</taxon>
        <taxon>Agaricomycetes</taxon>
        <taxon>Agaricomycetidae</taxon>
        <taxon>Agaricales</taxon>
        <taxon>Agaricineae</taxon>
        <taxon>Nidulariaceae</taxon>
        <taxon>Crucibulum</taxon>
    </lineage>
</organism>
<dbReference type="EMBL" id="ML213700">
    <property type="protein sequence ID" value="TFK31876.1"/>
    <property type="molecule type" value="Genomic_DNA"/>
</dbReference>
<sequence>MFLKESRRELVAQLQGYILKPRPCKAFPKVDQRRSPKSADPPSVPAPQQGVTANDNSSPSTRVRNANFLFRALAIMLLKRSSRTHHHISVFRHHRSGHGPLRAHRRAGIVRFYPRTVVMPRI</sequence>
<evidence type="ECO:0000256" key="1">
    <source>
        <dbReference type="SAM" id="MobiDB-lite"/>
    </source>
</evidence>
<accession>A0A5C3LJ39</accession>
<evidence type="ECO:0000313" key="2">
    <source>
        <dbReference type="EMBL" id="TFK31876.1"/>
    </source>
</evidence>
<reference evidence="2 3" key="1">
    <citation type="journal article" date="2019" name="Nat. Ecol. Evol.">
        <title>Megaphylogeny resolves global patterns of mushroom evolution.</title>
        <authorList>
            <person name="Varga T."/>
            <person name="Krizsan K."/>
            <person name="Foldi C."/>
            <person name="Dima B."/>
            <person name="Sanchez-Garcia M."/>
            <person name="Sanchez-Ramirez S."/>
            <person name="Szollosi G.J."/>
            <person name="Szarkandi J.G."/>
            <person name="Papp V."/>
            <person name="Albert L."/>
            <person name="Andreopoulos W."/>
            <person name="Angelini C."/>
            <person name="Antonin V."/>
            <person name="Barry K.W."/>
            <person name="Bougher N.L."/>
            <person name="Buchanan P."/>
            <person name="Buyck B."/>
            <person name="Bense V."/>
            <person name="Catcheside P."/>
            <person name="Chovatia M."/>
            <person name="Cooper J."/>
            <person name="Damon W."/>
            <person name="Desjardin D."/>
            <person name="Finy P."/>
            <person name="Geml J."/>
            <person name="Haridas S."/>
            <person name="Hughes K."/>
            <person name="Justo A."/>
            <person name="Karasinski D."/>
            <person name="Kautmanova I."/>
            <person name="Kiss B."/>
            <person name="Kocsube S."/>
            <person name="Kotiranta H."/>
            <person name="LaButti K.M."/>
            <person name="Lechner B.E."/>
            <person name="Liimatainen K."/>
            <person name="Lipzen A."/>
            <person name="Lukacs Z."/>
            <person name="Mihaltcheva S."/>
            <person name="Morgado L.N."/>
            <person name="Niskanen T."/>
            <person name="Noordeloos M.E."/>
            <person name="Ohm R.A."/>
            <person name="Ortiz-Santana B."/>
            <person name="Ovrebo C."/>
            <person name="Racz N."/>
            <person name="Riley R."/>
            <person name="Savchenko A."/>
            <person name="Shiryaev A."/>
            <person name="Soop K."/>
            <person name="Spirin V."/>
            <person name="Szebenyi C."/>
            <person name="Tomsovsky M."/>
            <person name="Tulloss R.E."/>
            <person name="Uehling J."/>
            <person name="Grigoriev I.V."/>
            <person name="Vagvolgyi C."/>
            <person name="Papp T."/>
            <person name="Martin F.M."/>
            <person name="Miettinen O."/>
            <person name="Hibbett D.S."/>
            <person name="Nagy L.G."/>
        </authorList>
    </citation>
    <scope>NUCLEOTIDE SEQUENCE [LARGE SCALE GENOMIC DNA]</scope>
    <source>
        <strain evidence="2 3">CBS 166.37</strain>
    </source>
</reference>
<dbReference type="AlphaFoldDB" id="A0A5C3LJ39"/>
<feature type="region of interest" description="Disordered" evidence="1">
    <location>
        <begin position="25"/>
        <end position="61"/>
    </location>
</feature>
<evidence type="ECO:0000313" key="3">
    <source>
        <dbReference type="Proteomes" id="UP000308652"/>
    </source>
</evidence>
<keyword evidence="3" id="KW-1185">Reference proteome</keyword>